<evidence type="ECO:0000313" key="6">
    <source>
        <dbReference type="Proteomes" id="UP001170481"/>
    </source>
</evidence>
<feature type="binding site" evidence="2">
    <location>
        <position position="196"/>
    </location>
    <ligand>
        <name>substrate</name>
    </ligand>
</feature>
<dbReference type="PIRSF" id="PIRSF006487">
    <property type="entry name" value="GcvT"/>
    <property type="match status" value="1"/>
</dbReference>
<dbReference type="SUPFAM" id="SSF103025">
    <property type="entry name" value="Folate-binding domain"/>
    <property type="match status" value="1"/>
</dbReference>
<dbReference type="Gene3D" id="3.30.1360.120">
    <property type="entry name" value="Probable tRNA modification gtpase trme, domain 1"/>
    <property type="match status" value="1"/>
</dbReference>
<dbReference type="GO" id="GO:0008483">
    <property type="term" value="F:transaminase activity"/>
    <property type="evidence" value="ECO:0007669"/>
    <property type="project" value="UniProtKB-KW"/>
</dbReference>
<dbReference type="RefSeq" id="WP_054555956.1">
    <property type="nucleotide sequence ID" value="NZ_JAUORK010000005.1"/>
</dbReference>
<dbReference type="InterPro" id="IPR013977">
    <property type="entry name" value="GcvT_C"/>
</dbReference>
<evidence type="ECO:0000259" key="4">
    <source>
        <dbReference type="Pfam" id="PF08669"/>
    </source>
</evidence>
<dbReference type="PANTHER" id="PTHR43757:SF2">
    <property type="entry name" value="AMINOMETHYLTRANSFERASE, MITOCHONDRIAL"/>
    <property type="match status" value="1"/>
</dbReference>
<evidence type="ECO:0000256" key="1">
    <source>
        <dbReference type="ARBA" id="ARBA00022576"/>
    </source>
</evidence>
<dbReference type="GO" id="GO:0005829">
    <property type="term" value="C:cytosol"/>
    <property type="evidence" value="ECO:0007669"/>
    <property type="project" value="TreeGrafter"/>
</dbReference>
<dbReference type="EMBL" id="JAUORK010000005">
    <property type="protein sequence ID" value="MDO6671718.1"/>
    <property type="molecule type" value="Genomic_DNA"/>
</dbReference>
<sequence>MANSWRISALAEQHRKLGAELEDWNGMGTAWNYAVSDTADDHETIRTRAGLMDVSGLKKIHCNGPHAQAVLDYVTTRDMSKLYPGKSVYASVLNEAGKFVDDCIVYCLAPNSYLVVHGTGTANEMLAKSALGRAVSLTFDDDMHDMSLQGPVAVDFLERHVPGIRELRYFHHLQTQLFGCHVMISRTGYTGERGYEIFCKAKDAPSLWEQILEEGADMGIKPCSFGTLDWLRVESHLLFYPADNSETYPYPDQPVGDTLWELGLDFTVSPGKTEFRGASEHFALQGKERVKVYGVLLDSKDVAQIGDKVYADGKCVGVITQGMYSRLSDRSMALARLEPGYAEHGTPLTLKTGTDGETSLSAISHSLPFDDPEKAKRLARG</sequence>
<comment type="caution">
    <text evidence="5">The sequence shown here is derived from an EMBL/GenBank/DDBJ whole genome shotgun (WGS) entry which is preliminary data.</text>
</comment>
<dbReference type="Pfam" id="PF08669">
    <property type="entry name" value="GCV_T_C"/>
    <property type="match status" value="1"/>
</dbReference>
<feature type="domain" description="GCVT N-terminal" evidence="3">
    <location>
        <begin position="11"/>
        <end position="248"/>
    </location>
</feature>
<dbReference type="SUPFAM" id="SSF101790">
    <property type="entry name" value="Aminomethyltransferase beta-barrel domain"/>
    <property type="match status" value="1"/>
</dbReference>
<feature type="domain" description="Aminomethyltransferase C-terminal" evidence="4">
    <location>
        <begin position="294"/>
        <end position="353"/>
    </location>
</feature>
<evidence type="ECO:0000313" key="5">
    <source>
        <dbReference type="EMBL" id="MDO6671718.1"/>
    </source>
</evidence>
<proteinExistence type="predicted"/>
<dbReference type="AlphaFoldDB" id="A0AAP4U0F7"/>
<protein>
    <submittedName>
        <fullName evidence="5">Aminomethyltransferase family protein</fullName>
    </submittedName>
</protein>
<keyword evidence="1" id="KW-0032">Aminotransferase</keyword>
<dbReference type="InterPro" id="IPR029043">
    <property type="entry name" value="GcvT/YgfZ_C"/>
</dbReference>
<keyword evidence="1" id="KW-0808">Transferase</keyword>
<dbReference type="Pfam" id="PF01571">
    <property type="entry name" value="GCV_T"/>
    <property type="match status" value="1"/>
</dbReference>
<dbReference type="InterPro" id="IPR028896">
    <property type="entry name" value="GcvT/YgfZ/DmdA"/>
</dbReference>
<accession>A0AAP4U0F7</accession>
<dbReference type="InterPro" id="IPR006222">
    <property type="entry name" value="GCVT_N"/>
</dbReference>
<dbReference type="InterPro" id="IPR027266">
    <property type="entry name" value="TrmE/GcvT-like"/>
</dbReference>
<gene>
    <name evidence="5" type="ORF">Q4535_06245</name>
</gene>
<name>A0AAP4U0F7_9GAMM</name>
<evidence type="ECO:0000259" key="3">
    <source>
        <dbReference type="Pfam" id="PF01571"/>
    </source>
</evidence>
<dbReference type="Proteomes" id="UP001170481">
    <property type="component" value="Unassembled WGS sequence"/>
</dbReference>
<organism evidence="5 6">
    <name type="scientific">Cobetia amphilecti</name>
    <dbReference type="NCBI Taxonomy" id="1055104"/>
    <lineage>
        <taxon>Bacteria</taxon>
        <taxon>Pseudomonadati</taxon>
        <taxon>Pseudomonadota</taxon>
        <taxon>Gammaproteobacteria</taxon>
        <taxon>Oceanospirillales</taxon>
        <taxon>Halomonadaceae</taxon>
        <taxon>Cobetia</taxon>
    </lineage>
</organism>
<dbReference type="PANTHER" id="PTHR43757">
    <property type="entry name" value="AMINOMETHYLTRANSFERASE"/>
    <property type="match status" value="1"/>
</dbReference>
<reference evidence="5" key="1">
    <citation type="submission" date="2023-07" db="EMBL/GenBank/DDBJ databases">
        <title>Genome content predicts the carbon catabolic preferences of heterotrophic bacteria.</title>
        <authorList>
            <person name="Gralka M."/>
        </authorList>
    </citation>
    <scope>NUCLEOTIDE SEQUENCE</scope>
    <source>
        <strain evidence="5">C2R13</strain>
    </source>
</reference>
<evidence type="ECO:0000256" key="2">
    <source>
        <dbReference type="PIRSR" id="PIRSR006487-1"/>
    </source>
</evidence>